<feature type="non-terminal residue" evidence="1">
    <location>
        <position position="1"/>
    </location>
</feature>
<sequence>KFLYLNLFKKCVGILGGGVSMLVYHYESIPLLRQFVEQLRRLEHDQRIFSNLTSRIWQQVFIVISNGFVAQQTSVPR</sequence>
<organism evidence="1 2">
    <name type="scientific">Artemia franciscana</name>
    <name type="common">Brine shrimp</name>
    <name type="synonym">Artemia sanfranciscana</name>
    <dbReference type="NCBI Taxonomy" id="6661"/>
    <lineage>
        <taxon>Eukaryota</taxon>
        <taxon>Metazoa</taxon>
        <taxon>Ecdysozoa</taxon>
        <taxon>Arthropoda</taxon>
        <taxon>Crustacea</taxon>
        <taxon>Branchiopoda</taxon>
        <taxon>Anostraca</taxon>
        <taxon>Artemiidae</taxon>
        <taxon>Artemia</taxon>
    </lineage>
</organism>
<protein>
    <submittedName>
        <fullName evidence="1">Uncharacterized protein</fullName>
    </submittedName>
</protein>
<proteinExistence type="predicted"/>
<dbReference type="Proteomes" id="UP001187531">
    <property type="component" value="Unassembled WGS sequence"/>
</dbReference>
<reference evidence="1" key="1">
    <citation type="submission" date="2023-07" db="EMBL/GenBank/DDBJ databases">
        <title>Chromosome-level genome assembly of Artemia franciscana.</title>
        <authorList>
            <person name="Jo E."/>
        </authorList>
    </citation>
    <scope>NUCLEOTIDE SEQUENCE</scope>
    <source>
        <tissue evidence="1">Whole body</tissue>
    </source>
</reference>
<dbReference type="AlphaFoldDB" id="A0AA88I3W9"/>
<name>A0AA88I3W9_ARTSF</name>
<comment type="caution">
    <text evidence="1">The sequence shown here is derived from an EMBL/GenBank/DDBJ whole genome shotgun (WGS) entry which is preliminary data.</text>
</comment>
<dbReference type="EMBL" id="JAVRJZ010000008">
    <property type="protein sequence ID" value="KAK2719346.1"/>
    <property type="molecule type" value="Genomic_DNA"/>
</dbReference>
<gene>
    <name evidence="1" type="ORF">QYM36_004979</name>
</gene>
<evidence type="ECO:0000313" key="2">
    <source>
        <dbReference type="Proteomes" id="UP001187531"/>
    </source>
</evidence>
<accession>A0AA88I3W9</accession>
<keyword evidence="2" id="KW-1185">Reference proteome</keyword>
<evidence type="ECO:0000313" key="1">
    <source>
        <dbReference type="EMBL" id="KAK2719346.1"/>
    </source>
</evidence>